<dbReference type="InterPro" id="IPR011009">
    <property type="entry name" value="Kinase-like_dom_sf"/>
</dbReference>
<dbReference type="PANTHER" id="PTHR21064:SF1">
    <property type="entry name" value="HYDROXYLYSINE KINASE"/>
    <property type="match status" value="1"/>
</dbReference>
<name>A0A8B7Y3G9_ACAPL</name>
<evidence type="ECO:0000256" key="4">
    <source>
        <dbReference type="ARBA" id="ARBA00022679"/>
    </source>
</evidence>
<dbReference type="EC" id="2.7.1.81" evidence="8"/>
<evidence type="ECO:0000256" key="7">
    <source>
        <dbReference type="ARBA" id="ARBA00037368"/>
    </source>
</evidence>
<comment type="function">
    <text evidence="7">Catalyzes the GTP-dependent phosphorylation of 5-hydroxy-L-lysine.</text>
</comment>
<dbReference type="InterPro" id="IPR002575">
    <property type="entry name" value="Aminoglycoside_PTrfase"/>
</dbReference>
<dbReference type="GO" id="GO:0047992">
    <property type="term" value="F:hydroxylysine kinase activity"/>
    <property type="evidence" value="ECO:0007669"/>
    <property type="project" value="UniProtKB-EC"/>
</dbReference>
<dbReference type="AlphaFoldDB" id="A0A8B7Y3G9"/>
<reference evidence="12" key="1">
    <citation type="submission" date="2025-08" db="UniProtKB">
        <authorList>
            <consortium name="RefSeq"/>
        </authorList>
    </citation>
    <scope>IDENTIFICATION</scope>
</reference>
<comment type="catalytic activity">
    <reaction evidence="6">
        <text>(5R)-5-hydroxy-L-lysine + GTP = (5R)-5-phosphooxy-L-lysine + GDP + H(+)</text>
        <dbReference type="Rhea" id="RHEA:19049"/>
        <dbReference type="ChEBI" id="CHEBI:15378"/>
        <dbReference type="ChEBI" id="CHEBI:37565"/>
        <dbReference type="ChEBI" id="CHEBI:57882"/>
        <dbReference type="ChEBI" id="CHEBI:58189"/>
        <dbReference type="ChEBI" id="CHEBI:58357"/>
        <dbReference type="EC" id="2.7.1.81"/>
    </reaction>
</comment>
<dbReference type="Gene3D" id="3.90.1200.10">
    <property type="match status" value="1"/>
</dbReference>
<protein>
    <recommendedName>
        <fullName evidence="9">Hydroxylysine kinase</fullName>
        <ecNumber evidence="8">2.7.1.81</ecNumber>
    </recommendedName>
</protein>
<proteinExistence type="inferred from homology"/>
<evidence type="ECO:0000256" key="3">
    <source>
        <dbReference type="ARBA" id="ARBA00022490"/>
    </source>
</evidence>
<evidence type="ECO:0000256" key="9">
    <source>
        <dbReference type="ARBA" id="ARBA00040505"/>
    </source>
</evidence>
<dbReference type="PANTHER" id="PTHR21064">
    <property type="entry name" value="AMINOGLYCOSIDE PHOSPHOTRANSFERASE DOMAIN-CONTAINING PROTEIN-RELATED"/>
    <property type="match status" value="1"/>
</dbReference>
<sequence length="398" mass="44633">MYHSAINCDSNAGNFVSKPFLSHNMAGDLLGRLYGIEAKRLRELPSYYDQNFYVRVLGEDGRGGKDCGKFVLKVINGDESEQQAGCYQEIVRVLCSLQGEDGVAYPMPLKNLQGGYLSLQRFHRRSDGAQGLFLILLLSYVPGTVLSDVELTNQDLYGVGRAVASLNKKLLEYKGPVDRLKERANTCKWCLTSVAEVKRFIDGVPDAEQRSLAGSVLDRFLREVKPMEKTMRKGLIHTDMNRGNILAQPSLGPINEKLGTNDVKPTIHQSVSHIVSGIIDFNDMALECLVYDVAGSLMDIMLGCKDKQPLVAGGHFLAGYTSVVQLTRMEWQSLYVSTAARLVQILVLSLDDFRQSNQSNEYIMRFERAGGWEMLKELWETPQQKVEALWEELSINRH</sequence>
<evidence type="ECO:0000256" key="6">
    <source>
        <dbReference type="ARBA" id="ARBA00036820"/>
    </source>
</evidence>
<evidence type="ECO:0000256" key="2">
    <source>
        <dbReference type="ARBA" id="ARBA00006219"/>
    </source>
</evidence>
<keyword evidence="5" id="KW-0418">Kinase</keyword>
<dbReference type="SUPFAM" id="SSF56112">
    <property type="entry name" value="Protein kinase-like (PK-like)"/>
    <property type="match status" value="1"/>
</dbReference>
<evidence type="ECO:0000256" key="5">
    <source>
        <dbReference type="ARBA" id="ARBA00022777"/>
    </source>
</evidence>
<dbReference type="InterPro" id="IPR050249">
    <property type="entry name" value="Pseudomonas-type_ThrB"/>
</dbReference>
<dbReference type="GO" id="GO:0005737">
    <property type="term" value="C:cytoplasm"/>
    <property type="evidence" value="ECO:0007669"/>
    <property type="project" value="UniProtKB-SubCell"/>
</dbReference>
<dbReference type="KEGG" id="aplc:110977699"/>
<comment type="similarity">
    <text evidence="2">Belongs to the aminoglycoside phosphotransferase family.</text>
</comment>
<dbReference type="RefSeq" id="XP_022087729.1">
    <property type="nucleotide sequence ID" value="XM_022232037.1"/>
</dbReference>
<evidence type="ECO:0000256" key="8">
    <source>
        <dbReference type="ARBA" id="ARBA00038873"/>
    </source>
</evidence>
<keyword evidence="4" id="KW-0808">Transferase</keyword>
<accession>A0A8B7Y3G9</accession>
<dbReference type="OrthoDB" id="9973935at2759"/>
<gene>
    <name evidence="12" type="primary">LOC110977699</name>
</gene>
<dbReference type="OMA" id="IDFNDMA"/>
<evidence type="ECO:0000313" key="12">
    <source>
        <dbReference type="RefSeq" id="XP_022087729.1"/>
    </source>
</evidence>
<dbReference type="GeneID" id="110977699"/>
<evidence type="ECO:0000313" key="11">
    <source>
        <dbReference type="Proteomes" id="UP000694845"/>
    </source>
</evidence>
<evidence type="ECO:0000259" key="10">
    <source>
        <dbReference type="Pfam" id="PF01636"/>
    </source>
</evidence>
<organism evidence="11 12">
    <name type="scientific">Acanthaster planci</name>
    <name type="common">Crown-of-thorns starfish</name>
    <dbReference type="NCBI Taxonomy" id="133434"/>
    <lineage>
        <taxon>Eukaryota</taxon>
        <taxon>Metazoa</taxon>
        <taxon>Echinodermata</taxon>
        <taxon>Eleutherozoa</taxon>
        <taxon>Asterozoa</taxon>
        <taxon>Asteroidea</taxon>
        <taxon>Valvatacea</taxon>
        <taxon>Valvatida</taxon>
        <taxon>Acanthasteridae</taxon>
        <taxon>Acanthaster</taxon>
    </lineage>
</organism>
<dbReference type="Pfam" id="PF01636">
    <property type="entry name" value="APH"/>
    <property type="match status" value="1"/>
</dbReference>
<keyword evidence="3" id="KW-0963">Cytoplasm</keyword>
<feature type="domain" description="Aminoglycoside phosphotransferase" evidence="10">
    <location>
        <begin position="64"/>
        <end position="248"/>
    </location>
</feature>
<comment type="subcellular location">
    <subcellularLocation>
        <location evidence="1">Cytoplasm</location>
    </subcellularLocation>
</comment>
<dbReference type="Proteomes" id="UP000694845">
    <property type="component" value="Unplaced"/>
</dbReference>
<keyword evidence="11" id="KW-1185">Reference proteome</keyword>
<evidence type="ECO:0000256" key="1">
    <source>
        <dbReference type="ARBA" id="ARBA00004496"/>
    </source>
</evidence>